<reference evidence="3" key="1">
    <citation type="submission" date="2018-05" db="EMBL/GenBank/DDBJ databases">
        <authorList>
            <person name="Lanie J.A."/>
            <person name="Ng W.-L."/>
            <person name="Kazmierczak K.M."/>
            <person name="Andrzejewski T.M."/>
            <person name="Davidsen T.M."/>
            <person name="Wayne K.J."/>
            <person name="Tettelin H."/>
            <person name="Glass J.I."/>
            <person name="Rusch D."/>
            <person name="Podicherti R."/>
            <person name="Tsui H.-C.T."/>
            <person name="Winkler M.E."/>
        </authorList>
    </citation>
    <scope>NUCLEOTIDE SEQUENCE</scope>
</reference>
<comment type="similarity">
    <text evidence="1">Belongs to the ETF alpha-subunit/FixB family.</text>
</comment>
<organism evidence="3">
    <name type="scientific">marine metagenome</name>
    <dbReference type="NCBI Taxonomy" id="408172"/>
    <lineage>
        <taxon>unclassified sequences</taxon>
        <taxon>metagenomes</taxon>
        <taxon>ecological metagenomes</taxon>
    </lineage>
</organism>
<dbReference type="AlphaFoldDB" id="A0A382A127"/>
<dbReference type="GO" id="GO:0033539">
    <property type="term" value="P:fatty acid beta-oxidation using acyl-CoA dehydrogenase"/>
    <property type="evidence" value="ECO:0007669"/>
    <property type="project" value="TreeGrafter"/>
</dbReference>
<dbReference type="Gene3D" id="3.40.50.620">
    <property type="entry name" value="HUPs"/>
    <property type="match status" value="1"/>
</dbReference>
<dbReference type="InterPro" id="IPR014729">
    <property type="entry name" value="Rossmann-like_a/b/a_fold"/>
</dbReference>
<dbReference type="SUPFAM" id="SSF52467">
    <property type="entry name" value="DHS-like NAD/FAD-binding domain"/>
    <property type="match status" value="1"/>
</dbReference>
<accession>A0A382A127</accession>
<gene>
    <name evidence="3" type="ORF">METZ01_LOCUS147795</name>
</gene>
<dbReference type="InterPro" id="IPR029035">
    <property type="entry name" value="DHS-like_NAD/FAD-binding_dom"/>
</dbReference>
<dbReference type="SUPFAM" id="SSF52402">
    <property type="entry name" value="Adenine nucleotide alpha hydrolases-like"/>
    <property type="match status" value="1"/>
</dbReference>
<dbReference type="Gene3D" id="3.40.50.1220">
    <property type="entry name" value="TPP-binding domain"/>
    <property type="match status" value="1"/>
</dbReference>
<dbReference type="Pfam" id="PF01012">
    <property type="entry name" value="ETF"/>
    <property type="match status" value="1"/>
</dbReference>
<dbReference type="GO" id="GO:0050660">
    <property type="term" value="F:flavin adenine dinucleotide binding"/>
    <property type="evidence" value="ECO:0007669"/>
    <property type="project" value="InterPro"/>
</dbReference>
<evidence type="ECO:0000256" key="1">
    <source>
        <dbReference type="ARBA" id="ARBA00005817"/>
    </source>
</evidence>
<sequence length="323" mass="34829">MDILVVLEDNRGILHRMSREAIAGAQKLASNMNLSVSALAIGENADTLANEVANTNIQEILVVKNDLVASYNADGYAETVKQIIEQESPKIIIVGHTYQTRDYFPRVSAKLDIPFIPDIIGVQPGDGPVFNKSVFNAKLAADLTAETEQVLISFQSAAYSEDEIESGKPLTREISINLDSAVIRSESEQPFQDEAGEIDLESAEIIVSVGRGIEKEENLPIAFDFAKAVGGEIASSRPVVDSGWLPLFRQIGSSGQNVSPKLYFALGISGAIQHVVGMKGSKNIIAVNKDSSAPIFEIADYAVVGDLLEIIPKLTLALQAEKY</sequence>
<feature type="domain" description="Electron transfer flavoprotein alpha/beta-subunit N-terminal" evidence="2">
    <location>
        <begin position="3"/>
        <end position="187"/>
    </location>
</feature>
<evidence type="ECO:0000259" key="2">
    <source>
        <dbReference type="SMART" id="SM00893"/>
    </source>
</evidence>
<proteinExistence type="inferred from homology"/>
<dbReference type="EMBL" id="UINC01023388">
    <property type="protein sequence ID" value="SVA94941.1"/>
    <property type="molecule type" value="Genomic_DNA"/>
</dbReference>
<dbReference type="PIRSF" id="PIRSF000089">
    <property type="entry name" value="Electra_flavoP_a"/>
    <property type="match status" value="1"/>
</dbReference>
<name>A0A382A127_9ZZZZ</name>
<dbReference type="InterPro" id="IPR014731">
    <property type="entry name" value="ETF_asu_C"/>
</dbReference>
<dbReference type="PANTHER" id="PTHR43153">
    <property type="entry name" value="ELECTRON TRANSFER FLAVOPROTEIN ALPHA"/>
    <property type="match status" value="1"/>
</dbReference>
<dbReference type="Pfam" id="PF00766">
    <property type="entry name" value="ETF_alpha"/>
    <property type="match status" value="1"/>
</dbReference>
<dbReference type="InterPro" id="IPR014730">
    <property type="entry name" value="ETF_a/b_N"/>
</dbReference>
<dbReference type="InterPro" id="IPR001308">
    <property type="entry name" value="ETF_a/FixB"/>
</dbReference>
<dbReference type="PANTHER" id="PTHR43153:SF1">
    <property type="entry name" value="ELECTRON TRANSFER FLAVOPROTEIN SUBUNIT ALPHA, MITOCHONDRIAL"/>
    <property type="match status" value="1"/>
</dbReference>
<dbReference type="GO" id="GO:0009055">
    <property type="term" value="F:electron transfer activity"/>
    <property type="evidence" value="ECO:0007669"/>
    <property type="project" value="InterPro"/>
</dbReference>
<protein>
    <recommendedName>
        <fullName evidence="2">Electron transfer flavoprotein alpha/beta-subunit N-terminal domain-containing protein</fullName>
    </recommendedName>
</protein>
<evidence type="ECO:0000313" key="3">
    <source>
        <dbReference type="EMBL" id="SVA94941.1"/>
    </source>
</evidence>
<dbReference type="SMART" id="SM00893">
    <property type="entry name" value="ETF"/>
    <property type="match status" value="1"/>
</dbReference>